<accession>A0A1E3L094</accession>
<sequence>MKKRMTLGLLVMLMILTVALVGCTKKAEPKEAVKAATTNAAKMTSYAIATKLKVNELSFTSADGKATSDAQSAQIASLLKNAEFNVTGVYQGDPMQTELTMELKLSGDMAMTFTVPMVMTQEVLYVKIPQIPMLALPDTLVGKFLKVDLKELAAKEGQEYKPLSPATTQQLTQDLSTAVLDKYDQAKYFKDVDTKDAALPEGVDAKQVVQFAVTNENAKEAVTIFVKQALPAVLDVVSKEEYRSALNIKQTDIDDMKKELQSEDSQNSFSKSVNELDKYLTLNQFHINTAINKDDFPVYQQMVMDAVFSDPDTKQNVKLSLDGSSQYSKINEKQTFAIGIPADADVVTMDEFQKQVGSMYGGY</sequence>
<name>A0A1E3L094_9BACL</name>
<reference evidence="2 3" key="1">
    <citation type="submission" date="2016-08" db="EMBL/GenBank/DDBJ databases">
        <title>Genome sequencing of Paenibacillus sp. TI45-13ar, isolated from Korean traditional nuruk.</title>
        <authorList>
            <person name="Kim S.-J."/>
        </authorList>
    </citation>
    <scope>NUCLEOTIDE SEQUENCE [LARGE SCALE GENOMIC DNA]</scope>
    <source>
        <strain evidence="2 3">TI45-13ar</strain>
    </source>
</reference>
<proteinExistence type="predicted"/>
<dbReference type="PATRIC" id="fig|1886670.3.peg.3608"/>
<dbReference type="RefSeq" id="WP_069328937.1">
    <property type="nucleotide sequence ID" value="NZ_MDER01000069.1"/>
</dbReference>
<keyword evidence="3" id="KW-1185">Reference proteome</keyword>
<comment type="caution">
    <text evidence="2">The sequence shown here is derived from an EMBL/GenBank/DDBJ whole genome shotgun (WGS) entry which is preliminary data.</text>
</comment>
<dbReference type="AlphaFoldDB" id="A0A1E3L094"/>
<protein>
    <recommendedName>
        <fullName evidence="4">Lipoprotein</fullName>
    </recommendedName>
</protein>
<feature type="coiled-coil region" evidence="1">
    <location>
        <begin position="239"/>
        <end position="266"/>
    </location>
</feature>
<evidence type="ECO:0000313" key="3">
    <source>
        <dbReference type="Proteomes" id="UP000094578"/>
    </source>
</evidence>
<dbReference type="STRING" id="1886670.PTI45_03577"/>
<dbReference type="PROSITE" id="PS51257">
    <property type="entry name" value="PROKAR_LIPOPROTEIN"/>
    <property type="match status" value="1"/>
</dbReference>
<gene>
    <name evidence="2" type="ORF">PTI45_03577</name>
</gene>
<organism evidence="2 3">
    <name type="scientific">Paenibacillus nuruki</name>
    <dbReference type="NCBI Taxonomy" id="1886670"/>
    <lineage>
        <taxon>Bacteria</taxon>
        <taxon>Bacillati</taxon>
        <taxon>Bacillota</taxon>
        <taxon>Bacilli</taxon>
        <taxon>Bacillales</taxon>
        <taxon>Paenibacillaceae</taxon>
        <taxon>Paenibacillus</taxon>
    </lineage>
</organism>
<evidence type="ECO:0000313" key="2">
    <source>
        <dbReference type="EMBL" id="ODP27063.1"/>
    </source>
</evidence>
<keyword evidence="1" id="KW-0175">Coiled coil</keyword>
<dbReference type="Proteomes" id="UP000094578">
    <property type="component" value="Unassembled WGS sequence"/>
</dbReference>
<dbReference type="EMBL" id="MDER01000069">
    <property type="protein sequence ID" value="ODP27063.1"/>
    <property type="molecule type" value="Genomic_DNA"/>
</dbReference>
<evidence type="ECO:0008006" key="4">
    <source>
        <dbReference type="Google" id="ProtNLM"/>
    </source>
</evidence>
<evidence type="ECO:0000256" key="1">
    <source>
        <dbReference type="SAM" id="Coils"/>
    </source>
</evidence>